<dbReference type="InterPro" id="IPR000515">
    <property type="entry name" value="MetI-like"/>
</dbReference>
<proteinExistence type="inferred from homology"/>
<dbReference type="GO" id="GO:0005886">
    <property type="term" value="C:plasma membrane"/>
    <property type="evidence" value="ECO:0007669"/>
    <property type="project" value="UniProtKB-SubCell"/>
</dbReference>
<dbReference type="InterPro" id="IPR050809">
    <property type="entry name" value="UgpAE/MalFG_permease"/>
</dbReference>
<evidence type="ECO:0000256" key="4">
    <source>
        <dbReference type="ARBA" id="ARBA00022692"/>
    </source>
</evidence>
<feature type="transmembrane region" description="Helical" evidence="7">
    <location>
        <begin position="28"/>
        <end position="49"/>
    </location>
</feature>
<keyword evidence="11" id="KW-1185">Reference proteome</keyword>
<dbReference type="PANTHER" id="PTHR43227">
    <property type="entry name" value="BLL4140 PROTEIN"/>
    <property type="match status" value="1"/>
</dbReference>
<dbReference type="EMBL" id="QKWH01000001">
    <property type="protein sequence ID" value="PZR55149.1"/>
    <property type="molecule type" value="Genomic_DNA"/>
</dbReference>
<feature type="region of interest" description="Disordered" evidence="8">
    <location>
        <begin position="1"/>
        <end position="22"/>
    </location>
</feature>
<dbReference type="PANTHER" id="PTHR43227:SF8">
    <property type="entry name" value="DIACETYLCHITOBIOSE UPTAKE SYSTEM PERMEASE PROTEIN DASB"/>
    <property type="match status" value="1"/>
</dbReference>
<evidence type="ECO:0000259" key="9">
    <source>
        <dbReference type="PROSITE" id="PS50928"/>
    </source>
</evidence>
<evidence type="ECO:0000256" key="7">
    <source>
        <dbReference type="RuleBase" id="RU363032"/>
    </source>
</evidence>
<dbReference type="RefSeq" id="WP_111249513.1">
    <property type="nucleotide sequence ID" value="NZ_QKWH01000001.1"/>
</dbReference>
<sequence>MTSSTTVAPPGTGLDAPPRRRRRRGSPFPYVLLAPSLAVLLVLVGYPLVNLIITSFQHYGREQAFGQPPTWAGLENYTTVLTSETFYRVLGRSFAFMVVAVVTTFVLGTLLALLMMRLGKAMRMLVSIGLLLAWAMPALTSVIVWGWMFDTQFGVVNHVLTLITGQQWAGHSWLIDPLSFFGVLLLIIVWQGAPFIAFTMYAGLTQVPHEVLEAAQLDGAGAAQRFFRIQVPYVRTIITVLIVLSIIWDLRLFAQVYALQGIGGIVEETSTLGVWIYQVGTASGNYGMSAAAAVVMVVIMLVISSAYVRQTLKEED</sequence>
<feature type="transmembrane region" description="Helical" evidence="7">
    <location>
        <begin position="94"/>
        <end position="116"/>
    </location>
</feature>
<dbReference type="Pfam" id="PF00528">
    <property type="entry name" value="BPD_transp_1"/>
    <property type="match status" value="1"/>
</dbReference>
<comment type="caution">
    <text evidence="10">The sequence shown here is derived from an EMBL/GenBank/DDBJ whole genome shotgun (WGS) entry which is preliminary data.</text>
</comment>
<dbReference type="Proteomes" id="UP000248783">
    <property type="component" value="Unassembled WGS sequence"/>
</dbReference>
<keyword evidence="4 7" id="KW-0812">Transmembrane</keyword>
<dbReference type="InterPro" id="IPR035906">
    <property type="entry name" value="MetI-like_sf"/>
</dbReference>
<evidence type="ECO:0000313" key="10">
    <source>
        <dbReference type="EMBL" id="PZR55149.1"/>
    </source>
</evidence>
<keyword evidence="6 7" id="KW-0472">Membrane</keyword>
<evidence type="ECO:0000256" key="1">
    <source>
        <dbReference type="ARBA" id="ARBA00004651"/>
    </source>
</evidence>
<gene>
    <name evidence="10" type="ORF">DNL40_01860</name>
</gene>
<dbReference type="PROSITE" id="PS50928">
    <property type="entry name" value="ABC_TM1"/>
    <property type="match status" value="1"/>
</dbReference>
<evidence type="ECO:0000313" key="11">
    <source>
        <dbReference type="Proteomes" id="UP000248783"/>
    </source>
</evidence>
<evidence type="ECO:0000256" key="2">
    <source>
        <dbReference type="ARBA" id="ARBA00022448"/>
    </source>
</evidence>
<protein>
    <submittedName>
        <fullName evidence="10">Sugar ABC transporter permease</fullName>
    </submittedName>
</protein>
<reference evidence="10 11" key="1">
    <citation type="submission" date="2018-06" db="EMBL/GenBank/DDBJ databases">
        <title>Whole genome sequencing of a novel hydrocarbon degrading bacterial strain, PW21 isolated from oil contaminated produced water sample.</title>
        <authorList>
            <person name="Nagkirti P."/>
            <person name="Shaikh A."/>
            <person name="Gowdaman V."/>
            <person name="Engineer A.E."/>
            <person name="Dagar S."/>
            <person name="Dhakephalkar P.K."/>
        </authorList>
    </citation>
    <scope>NUCLEOTIDE SEQUENCE [LARGE SCALE GENOMIC DNA]</scope>
    <source>
        <strain evidence="10 11">PW21</strain>
    </source>
</reference>
<keyword evidence="2 7" id="KW-0813">Transport</keyword>
<evidence type="ECO:0000256" key="5">
    <source>
        <dbReference type="ARBA" id="ARBA00022989"/>
    </source>
</evidence>
<feature type="transmembrane region" description="Helical" evidence="7">
    <location>
        <begin position="233"/>
        <end position="254"/>
    </location>
</feature>
<dbReference type="SUPFAM" id="SSF161098">
    <property type="entry name" value="MetI-like"/>
    <property type="match status" value="1"/>
</dbReference>
<dbReference type="Gene3D" id="1.10.3720.10">
    <property type="entry name" value="MetI-like"/>
    <property type="match status" value="1"/>
</dbReference>
<feature type="transmembrane region" description="Helical" evidence="7">
    <location>
        <begin position="286"/>
        <end position="308"/>
    </location>
</feature>
<evidence type="ECO:0000256" key="6">
    <source>
        <dbReference type="ARBA" id="ARBA00023136"/>
    </source>
</evidence>
<comment type="subcellular location">
    <subcellularLocation>
        <location evidence="1 7">Cell membrane</location>
        <topology evidence="1 7">Multi-pass membrane protein</topology>
    </subcellularLocation>
</comment>
<feature type="transmembrane region" description="Helical" evidence="7">
    <location>
        <begin position="128"/>
        <end position="148"/>
    </location>
</feature>
<accession>A0A2W5WUI7</accession>
<evidence type="ECO:0000256" key="8">
    <source>
        <dbReference type="SAM" id="MobiDB-lite"/>
    </source>
</evidence>
<dbReference type="GO" id="GO:0055085">
    <property type="term" value="P:transmembrane transport"/>
    <property type="evidence" value="ECO:0007669"/>
    <property type="project" value="InterPro"/>
</dbReference>
<dbReference type="CDD" id="cd06261">
    <property type="entry name" value="TM_PBP2"/>
    <property type="match status" value="1"/>
</dbReference>
<organism evidence="10 11">
    <name type="scientific">Xylanimonas oleitrophica</name>
    <dbReference type="NCBI Taxonomy" id="2607479"/>
    <lineage>
        <taxon>Bacteria</taxon>
        <taxon>Bacillati</taxon>
        <taxon>Actinomycetota</taxon>
        <taxon>Actinomycetes</taxon>
        <taxon>Micrococcales</taxon>
        <taxon>Promicromonosporaceae</taxon>
        <taxon>Xylanimonas</taxon>
    </lineage>
</organism>
<feature type="domain" description="ABC transmembrane type-1" evidence="9">
    <location>
        <begin position="90"/>
        <end position="307"/>
    </location>
</feature>
<comment type="similarity">
    <text evidence="7">Belongs to the binding-protein-dependent transport system permease family.</text>
</comment>
<evidence type="ECO:0000256" key="3">
    <source>
        <dbReference type="ARBA" id="ARBA00022475"/>
    </source>
</evidence>
<keyword evidence="3" id="KW-1003">Cell membrane</keyword>
<name>A0A2W5WUI7_9MICO</name>
<dbReference type="AlphaFoldDB" id="A0A2W5WUI7"/>
<keyword evidence="5 7" id="KW-1133">Transmembrane helix</keyword>